<dbReference type="RefSeq" id="WP_118545896.1">
    <property type="nucleotide sequence ID" value="NZ_CP060632.1"/>
</dbReference>
<evidence type="ECO:0000259" key="2">
    <source>
        <dbReference type="SMART" id="SM00909"/>
    </source>
</evidence>
<gene>
    <name evidence="3" type="ORF">H9Q76_03240</name>
</gene>
<evidence type="ECO:0000256" key="1">
    <source>
        <dbReference type="SAM" id="SignalP"/>
    </source>
</evidence>
<evidence type="ECO:0000313" key="4">
    <source>
        <dbReference type="Proteomes" id="UP000515819"/>
    </source>
</evidence>
<dbReference type="EMBL" id="CP060632">
    <property type="protein sequence ID" value="QNM00317.1"/>
    <property type="molecule type" value="Genomic_DNA"/>
</dbReference>
<dbReference type="Proteomes" id="UP000515819">
    <property type="component" value="Chromosome"/>
</dbReference>
<reference evidence="3 4" key="1">
    <citation type="submission" date="2020-08" db="EMBL/GenBank/DDBJ databases">
        <authorList>
            <person name="Liu C."/>
            <person name="Sun Q."/>
        </authorList>
    </citation>
    <scope>NUCLEOTIDE SEQUENCE [LARGE SCALE GENOMIC DNA]</scope>
    <source>
        <strain evidence="3 4">NSJ-4</strain>
    </source>
</reference>
<dbReference type="InterPro" id="IPR019606">
    <property type="entry name" value="GerMN"/>
</dbReference>
<protein>
    <submittedName>
        <fullName evidence="3">GerMN domain-containing protein</fullName>
    </submittedName>
</protein>
<keyword evidence="4" id="KW-1185">Reference proteome</keyword>
<evidence type="ECO:0000313" key="3">
    <source>
        <dbReference type="EMBL" id="QNM00317.1"/>
    </source>
</evidence>
<keyword evidence="1" id="KW-0732">Signal</keyword>
<sequence>MRKKYWKTGCVIATLLCLTACGKAQTGEITPLADNMIHLYLAEDNTVVRADADYQLKTPDAIASCVEDAMTALTAMETSKIEAYSYMMGEDNSLQMDITLVEGSYEQEDILLIMAATTKTLFQMDDISSIALTVKGHDEKVYAEQLFLRDSVYYYGTDEPSLAEESITMYAPNAQGTALESYGIKVQSEPQTSDQEYIVRELVQKKVLSPDTKVNQVSVHDSVCYLDLSEEFTNAVGTISPELALYAVVNSVIAQTDVDTVQILIDGKIVPMYRNVVAIDKPLPFNANVVQE</sequence>
<dbReference type="Pfam" id="PF10646">
    <property type="entry name" value="Germane"/>
    <property type="match status" value="1"/>
</dbReference>
<dbReference type="SMART" id="SM00909">
    <property type="entry name" value="Germane"/>
    <property type="match status" value="1"/>
</dbReference>
<organism evidence="3 4">
    <name type="scientific">Wujia chipingensis</name>
    <dbReference type="NCBI Taxonomy" id="2763670"/>
    <lineage>
        <taxon>Bacteria</taxon>
        <taxon>Bacillati</taxon>
        <taxon>Bacillota</taxon>
        <taxon>Clostridia</taxon>
        <taxon>Lachnospirales</taxon>
        <taxon>Lachnospiraceae</taxon>
        <taxon>Wujia</taxon>
    </lineage>
</organism>
<dbReference type="KEGG" id="wcp:H9Q76_03240"/>
<feature type="domain" description="GerMN" evidence="2">
    <location>
        <begin position="195"/>
        <end position="274"/>
    </location>
</feature>
<name>A0A7G9FP35_9FIRM</name>
<feature type="signal peptide" evidence="1">
    <location>
        <begin position="1"/>
        <end position="26"/>
    </location>
</feature>
<proteinExistence type="predicted"/>
<dbReference type="AlphaFoldDB" id="A0A7G9FP35"/>
<feature type="chain" id="PRO_5039303740" evidence="1">
    <location>
        <begin position="27"/>
        <end position="292"/>
    </location>
</feature>
<accession>A0A7G9FP35</accession>